<dbReference type="GO" id="GO:0015562">
    <property type="term" value="F:efflux transmembrane transporter activity"/>
    <property type="evidence" value="ECO:0007669"/>
    <property type="project" value="TreeGrafter"/>
</dbReference>
<reference evidence="3 4" key="1">
    <citation type="journal article" date="2015" name="Stand. Genomic Sci.">
        <title>Genomic Encyclopedia of Bacterial and Archaeal Type Strains, Phase III: the genomes of soil and plant-associated and newly described type strains.</title>
        <authorList>
            <person name="Whitman W.B."/>
            <person name="Woyke T."/>
            <person name="Klenk H.P."/>
            <person name="Zhou Y."/>
            <person name="Lilburn T.G."/>
            <person name="Beck B.J."/>
            <person name="De Vos P."/>
            <person name="Vandamme P."/>
            <person name="Eisen J.A."/>
            <person name="Garrity G."/>
            <person name="Hugenholtz P."/>
            <person name="Kyrpides N.C."/>
        </authorList>
    </citation>
    <scope>NUCLEOTIDE SEQUENCE [LARGE SCALE GENOMIC DNA]</scope>
    <source>
        <strain evidence="3 4">VKM Ac-2541</strain>
    </source>
</reference>
<accession>A0A4R2IQD0</accession>
<gene>
    <name evidence="3" type="ORF">EV646_107263</name>
</gene>
<dbReference type="InterPro" id="IPR036366">
    <property type="entry name" value="PGBDSf"/>
</dbReference>
<evidence type="ECO:0000313" key="4">
    <source>
        <dbReference type="Proteomes" id="UP000295573"/>
    </source>
</evidence>
<dbReference type="Gene3D" id="2.40.420.20">
    <property type="match status" value="1"/>
</dbReference>
<organism evidence="3 4">
    <name type="scientific">Kribbella antiqua</name>
    <dbReference type="NCBI Taxonomy" id="2512217"/>
    <lineage>
        <taxon>Bacteria</taxon>
        <taxon>Bacillati</taxon>
        <taxon>Actinomycetota</taxon>
        <taxon>Actinomycetes</taxon>
        <taxon>Propionibacteriales</taxon>
        <taxon>Kribbellaceae</taxon>
        <taxon>Kribbella</taxon>
    </lineage>
</organism>
<feature type="coiled-coil region" evidence="1">
    <location>
        <begin position="182"/>
        <end position="248"/>
    </location>
</feature>
<sequence length="431" mass="44408">MTASPKSRRRVLVGVSAVATVSLGVGVAAGTRITSPEDAAAKTAAPKASQITVPVEKKALSSKVVGRGDASFDGAVNIRVETSGLTTAPIVTGKVPAVGSTLTEGKALLEITGRPVIGLAGVLPMYRTLSPGGKGPDVLQLEQTLDRLGFDPGDVDSEYDSDTAEAVERLYEKAGYDAPVADERLTEAVDAAKKTVDQAKNALRQAKAALKQAKAAKSPDTSVQQGAVDDAEENLNDAQDALNEAEFKAGTPLPVSEIVYVKTLPRRVDDVKVERGGTVNGVVMSASGASLVVTLKVDAQTAERLKAGMAATLDLGDGTAVAAKVKRVTRNGDQYDVVVAPNKLTARQLTLLRDANVRVTIPVKSTSGKVLAVPVAAVSSGSDGGSRVEVLRDGKVELVPVKVGLSADGYAQVTPTGDVKLSEGDQVVVGR</sequence>
<dbReference type="PANTHER" id="PTHR30469">
    <property type="entry name" value="MULTIDRUG RESISTANCE PROTEIN MDTA"/>
    <property type="match status" value="1"/>
</dbReference>
<dbReference type="GO" id="GO:1990281">
    <property type="term" value="C:efflux pump complex"/>
    <property type="evidence" value="ECO:0007669"/>
    <property type="project" value="TreeGrafter"/>
</dbReference>
<dbReference type="PROSITE" id="PS51318">
    <property type="entry name" value="TAT"/>
    <property type="match status" value="1"/>
</dbReference>
<dbReference type="InterPro" id="IPR036365">
    <property type="entry name" value="PGBD-like_sf"/>
</dbReference>
<evidence type="ECO:0000313" key="3">
    <source>
        <dbReference type="EMBL" id="TCO46239.1"/>
    </source>
</evidence>
<keyword evidence="1" id="KW-0175">Coiled coil</keyword>
<feature type="domain" description="Peptidoglycan binding-like" evidence="2">
    <location>
        <begin position="135"/>
        <end position="169"/>
    </location>
</feature>
<name>A0A4R2IQD0_9ACTN</name>
<dbReference type="AlphaFoldDB" id="A0A4R2IQD0"/>
<evidence type="ECO:0000259" key="2">
    <source>
        <dbReference type="Pfam" id="PF01471"/>
    </source>
</evidence>
<dbReference type="RefSeq" id="WP_132151206.1">
    <property type="nucleotide sequence ID" value="NZ_SLWR01000007.1"/>
</dbReference>
<evidence type="ECO:0000256" key="1">
    <source>
        <dbReference type="SAM" id="Coils"/>
    </source>
</evidence>
<dbReference type="SUPFAM" id="SSF47090">
    <property type="entry name" value="PGBD-like"/>
    <property type="match status" value="1"/>
</dbReference>
<protein>
    <submittedName>
        <fullName evidence="3">Putative peptidoglycan binding protein</fullName>
    </submittedName>
</protein>
<dbReference type="InterPro" id="IPR006311">
    <property type="entry name" value="TAT_signal"/>
</dbReference>
<dbReference type="Pfam" id="PF01471">
    <property type="entry name" value="PG_binding_1"/>
    <property type="match status" value="1"/>
</dbReference>
<dbReference type="InterPro" id="IPR002477">
    <property type="entry name" value="Peptidoglycan-bd-like"/>
</dbReference>
<dbReference type="EMBL" id="SLWR01000007">
    <property type="protein sequence ID" value="TCO46239.1"/>
    <property type="molecule type" value="Genomic_DNA"/>
</dbReference>
<proteinExistence type="predicted"/>
<keyword evidence="4" id="KW-1185">Reference proteome</keyword>
<comment type="caution">
    <text evidence="3">The sequence shown here is derived from an EMBL/GenBank/DDBJ whole genome shotgun (WGS) entry which is preliminary data.</text>
</comment>
<dbReference type="Proteomes" id="UP000295573">
    <property type="component" value="Unassembled WGS sequence"/>
</dbReference>
<dbReference type="Gene3D" id="1.10.101.10">
    <property type="entry name" value="PGBD-like superfamily/PGBD"/>
    <property type="match status" value="1"/>
</dbReference>
<dbReference type="OrthoDB" id="3719185at2"/>